<dbReference type="InterPro" id="IPR036397">
    <property type="entry name" value="RNaseH_sf"/>
</dbReference>
<dbReference type="Gene3D" id="3.30.420.10">
    <property type="entry name" value="Ribonuclease H-like superfamily/Ribonuclease H"/>
    <property type="match status" value="1"/>
</dbReference>
<reference evidence="2 3" key="1">
    <citation type="submission" date="2019-02" db="EMBL/GenBank/DDBJ databases">
        <title>Deep-cultivation of Planctomycetes and their phenomic and genomic characterization uncovers novel biology.</title>
        <authorList>
            <person name="Wiegand S."/>
            <person name="Jogler M."/>
            <person name="Boedeker C."/>
            <person name="Pinto D."/>
            <person name="Vollmers J."/>
            <person name="Rivas-Marin E."/>
            <person name="Kohn T."/>
            <person name="Peeters S.H."/>
            <person name="Heuer A."/>
            <person name="Rast P."/>
            <person name="Oberbeckmann S."/>
            <person name="Bunk B."/>
            <person name="Jeske O."/>
            <person name="Meyerdierks A."/>
            <person name="Storesund J.E."/>
            <person name="Kallscheuer N."/>
            <person name="Luecker S."/>
            <person name="Lage O.M."/>
            <person name="Pohl T."/>
            <person name="Merkel B.J."/>
            <person name="Hornburger P."/>
            <person name="Mueller R.-W."/>
            <person name="Bruemmer F."/>
            <person name="Labrenz M."/>
            <person name="Spormann A.M."/>
            <person name="Op den Camp H."/>
            <person name="Overmann J."/>
            <person name="Amann R."/>
            <person name="Jetten M.S.M."/>
            <person name="Mascher T."/>
            <person name="Medema M.H."/>
            <person name="Devos D.P."/>
            <person name="Kaster A.-K."/>
            <person name="Ovreas L."/>
            <person name="Rohde M."/>
            <person name="Galperin M.Y."/>
            <person name="Jogler C."/>
        </authorList>
    </citation>
    <scope>NUCLEOTIDE SEQUENCE [LARGE SCALE GENOMIC DNA]</scope>
    <source>
        <strain evidence="2 3">Pan44</strain>
    </source>
</reference>
<dbReference type="PANTHER" id="PTHR46564">
    <property type="entry name" value="TRANSPOSASE"/>
    <property type="match status" value="1"/>
</dbReference>
<dbReference type="Proteomes" id="UP000315700">
    <property type="component" value="Chromosome"/>
</dbReference>
<keyword evidence="3" id="KW-1185">Reference proteome</keyword>
<accession>A0A517SI84</accession>
<dbReference type="OrthoDB" id="266329at2"/>
<evidence type="ECO:0000313" key="3">
    <source>
        <dbReference type="Proteomes" id="UP000315700"/>
    </source>
</evidence>
<evidence type="ECO:0000313" key="2">
    <source>
        <dbReference type="EMBL" id="QDT55827.1"/>
    </source>
</evidence>
<dbReference type="KEGG" id="ccos:Pan44_38750"/>
<evidence type="ECO:0000259" key="1">
    <source>
        <dbReference type="Pfam" id="PF13358"/>
    </source>
</evidence>
<dbReference type="InParanoid" id="A0A517SI84"/>
<feature type="domain" description="Tc1-like transposase DDE" evidence="1">
    <location>
        <begin position="42"/>
        <end position="177"/>
    </location>
</feature>
<organism evidence="2 3">
    <name type="scientific">Caulifigura coniformis</name>
    <dbReference type="NCBI Taxonomy" id="2527983"/>
    <lineage>
        <taxon>Bacteria</taxon>
        <taxon>Pseudomonadati</taxon>
        <taxon>Planctomycetota</taxon>
        <taxon>Planctomycetia</taxon>
        <taxon>Planctomycetales</taxon>
        <taxon>Planctomycetaceae</taxon>
        <taxon>Caulifigura</taxon>
    </lineage>
</organism>
<dbReference type="GO" id="GO:0003676">
    <property type="term" value="F:nucleic acid binding"/>
    <property type="evidence" value="ECO:0007669"/>
    <property type="project" value="InterPro"/>
</dbReference>
<dbReference type="Pfam" id="PF13358">
    <property type="entry name" value="DDE_3"/>
    <property type="match status" value="1"/>
</dbReference>
<protein>
    <recommendedName>
        <fullName evidence="1">Tc1-like transposase DDE domain-containing protein</fullName>
    </recommendedName>
</protein>
<name>A0A517SI84_9PLAN</name>
<dbReference type="EMBL" id="CP036271">
    <property type="protein sequence ID" value="QDT55827.1"/>
    <property type="molecule type" value="Genomic_DNA"/>
</dbReference>
<dbReference type="PANTHER" id="PTHR46564:SF1">
    <property type="entry name" value="TRANSPOSASE"/>
    <property type="match status" value="1"/>
</dbReference>
<dbReference type="InterPro" id="IPR047655">
    <property type="entry name" value="Transpos_IS630-like"/>
</dbReference>
<dbReference type="NCBIfam" id="NF033545">
    <property type="entry name" value="transpos_IS630"/>
    <property type="match status" value="1"/>
</dbReference>
<dbReference type="RefSeq" id="WP_145032192.1">
    <property type="nucleotide sequence ID" value="NZ_CP036271.1"/>
</dbReference>
<proteinExistence type="predicted"/>
<gene>
    <name evidence="2" type="ORF">Pan44_38750</name>
</gene>
<sequence>MRFGAGESLSKKVLKAAEQQRPDVAQKRRWWNILVQSKACRRLVFFDETGADTKMTRRYGWGPKSSRVVDRVPQGHWKTTTFAAALRAGGVIAPFVLDGPMDGECFLAYVRQFLIPALEPGDLVVMDNLSSHKQSGVGNAIRSAGAEVYYLPPCSPNLNPIEKMFSQFKALLQTSAEHKLLLPAIERLLAGAELTFQLDDGRARFLLPPDMRDRLFSELLLPDEILLLLRCEIGQKSNTRCAFRKRGEGQPDIPAAPLGSGLVFIIP</sequence>
<dbReference type="AlphaFoldDB" id="A0A517SI84"/>
<dbReference type="InterPro" id="IPR038717">
    <property type="entry name" value="Tc1-like_DDE_dom"/>
</dbReference>